<proteinExistence type="predicted"/>
<comment type="caution">
    <text evidence="2">The sequence shown here is derived from an EMBL/GenBank/DDBJ whole genome shotgun (WGS) entry which is preliminary data.</text>
</comment>
<organism evidence="2 3">
    <name type="scientific">Owenia fusiformis</name>
    <name type="common">Polychaete worm</name>
    <dbReference type="NCBI Taxonomy" id="6347"/>
    <lineage>
        <taxon>Eukaryota</taxon>
        <taxon>Metazoa</taxon>
        <taxon>Spiralia</taxon>
        <taxon>Lophotrochozoa</taxon>
        <taxon>Annelida</taxon>
        <taxon>Polychaeta</taxon>
        <taxon>Sedentaria</taxon>
        <taxon>Canalipalpata</taxon>
        <taxon>Sabellida</taxon>
        <taxon>Oweniida</taxon>
        <taxon>Oweniidae</taxon>
        <taxon>Owenia</taxon>
    </lineage>
</organism>
<dbReference type="SUPFAM" id="SSF47240">
    <property type="entry name" value="Ferritin-like"/>
    <property type="match status" value="1"/>
</dbReference>
<dbReference type="GO" id="GO:0008199">
    <property type="term" value="F:ferric iron binding"/>
    <property type="evidence" value="ECO:0007669"/>
    <property type="project" value="InterPro"/>
</dbReference>
<protein>
    <recommendedName>
        <fullName evidence="1">Ferritin/DPS domain-containing protein</fullName>
    </recommendedName>
</protein>
<dbReference type="Proteomes" id="UP000749559">
    <property type="component" value="Unassembled WGS sequence"/>
</dbReference>
<dbReference type="InterPro" id="IPR012347">
    <property type="entry name" value="Ferritin-like"/>
</dbReference>
<accession>A0A8J1TTZ8</accession>
<name>A0A8J1TTZ8_OWEFU</name>
<dbReference type="InterPro" id="IPR009078">
    <property type="entry name" value="Ferritin-like_SF"/>
</dbReference>
<dbReference type="AlphaFoldDB" id="A0A8J1TTZ8"/>
<evidence type="ECO:0000313" key="2">
    <source>
        <dbReference type="EMBL" id="CAH1779068.1"/>
    </source>
</evidence>
<reference evidence="2" key="1">
    <citation type="submission" date="2022-03" db="EMBL/GenBank/DDBJ databases">
        <authorList>
            <person name="Martin C."/>
        </authorList>
    </citation>
    <scope>NUCLEOTIDE SEQUENCE</scope>
</reference>
<dbReference type="InterPro" id="IPR008331">
    <property type="entry name" value="Ferritin_DPS_dom"/>
</dbReference>
<dbReference type="Pfam" id="PF00210">
    <property type="entry name" value="Ferritin"/>
    <property type="match status" value="1"/>
</dbReference>
<evidence type="ECO:0000259" key="1">
    <source>
        <dbReference type="Pfam" id="PF00210"/>
    </source>
</evidence>
<keyword evidence="3" id="KW-1185">Reference proteome</keyword>
<dbReference type="Gene3D" id="1.20.1260.10">
    <property type="match status" value="1"/>
</dbReference>
<dbReference type="EMBL" id="CAIIXF020000003">
    <property type="protein sequence ID" value="CAH1779068.1"/>
    <property type="molecule type" value="Genomic_DNA"/>
</dbReference>
<sequence length="231" mass="25819">MKMKRFVEASLLSILLADTFTTGQSECCFLQVNTCDDRYSSITRNSFILNGLEAKLNECAGKAMDIAYIYQSMQYFFRRDDIAFMGLSKAFRNAFYNEIVLTLAIRDYVDTRGGCVTFPDITAPPECHWCQVDAIQRSLDETIGLCDCLNEAAVIANAAEDFGALEFLSVWAAERVDTAKGLSYFLKGALLSQARSSNQWIFNVLRDWNVAIFANMITPATTKPDPLPLSS</sequence>
<gene>
    <name evidence="2" type="ORF">OFUS_LOCUS5912</name>
</gene>
<evidence type="ECO:0000313" key="3">
    <source>
        <dbReference type="Proteomes" id="UP000749559"/>
    </source>
</evidence>
<feature type="domain" description="Ferritin/DPS" evidence="1">
    <location>
        <begin position="54"/>
        <end position="186"/>
    </location>
</feature>